<keyword evidence="7" id="KW-1185">Reference proteome</keyword>
<proteinExistence type="predicted"/>
<feature type="region of interest" description="Disordered" evidence="4">
    <location>
        <begin position="115"/>
        <end position="135"/>
    </location>
</feature>
<feature type="domain" description="DNA endonuclease activator Ctp1 C-terminal" evidence="5">
    <location>
        <begin position="220"/>
        <end position="297"/>
    </location>
</feature>
<comment type="caution">
    <text evidence="6">The sequence shown here is derived from an EMBL/GenBank/DDBJ whole genome shotgun (WGS) entry which is preliminary data.</text>
</comment>
<evidence type="ECO:0000256" key="1">
    <source>
        <dbReference type="ARBA" id="ARBA00004123"/>
    </source>
</evidence>
<evidence type="ECO:0000256" key="2">
    <source>
        <dbReference type="ARBA" id="ARBA00022763"/>
    </source>
</evidence>
<dbReference type="Proteomes" id="UP000789739">
    <property type="component" value="Unassembled WGS sequence"/>
</dbReference>
<sequence length="347" mass="40959">MIEQRDSTISLRNAYKNEHIEIEYLSNSVRHDPQTGELFYDIFKDFRGLMSFNKVATNNNAMNDKSNATEMPCNSLSTKCCQEQEEEKIVDGNHKVEERRVEEEKKIRCVNKRLREDDNSHNTNDDNKESQSKRHLFSSLDNNIINREERKIKEWVGKNEYEITCGKERIIKKDQKETKADIAVTHRPLPLSTNPSSSSSSSPKFAFSTLLSQYRPRRIKEVIRGKEERRLLLAEPCVCCRDFYNMIAPIKINPGMTNIPEDIRQKGYADADDLCRMYGRHRYRYSKRQPGDWYWDINGGKLFNKAQLERIRKEVEANDKEWEVRRKKENEYWDKINANNSVWSADN</sequence>
<dbReference type="InterPro" id="IPR013882">
    <property type="entry name" value="Ctp1_C"/>
</dbReference>
<name>A0A9N9GGJ6_9GLOM</name>
<evidence type="ECO:0000313" key="7">
    <source>
        <dbReference type="Proteomes" id="UP000789739"/>
    </source>
</evidence>
<dbReference type="GO" id="GO:0005634">
    <property type="term" value="C:nucleus"/>
    <property type="evidence" value="ECO:0007669"/>
    <property type="project" value="UniProtKB-SubCell"/>
</dbReference>
<dbReference type="Pfam" id="PF08573">
    <property type="entry name" value="SAE2"/>
    <property type="match status" value="1"/>
</dbReference>
<evidence type="ECO:0000256" key="3">
    <source>
        <dbReference type="ARBA" id="ARBA00023242"/>
    </source>
</evidence>
<comment type="subcellular location">
    <subcellularLocation>
        <location evidence="1">Nucleus</location>
    </subcellularLocation>
</comment>
<evidence type="ECO:0000259" key="5">
    <source>
        <dbReference type="Pfam" id="PF08573"/>
    </source>
</evidence>
<accession>A0A9N9GGJ6</accession>
<dbReference type="AlphaFoldDB" id="A0A9N9GGJ6"/>
<evidence type="ECO:0000313" key="6">
    <source>
        <dbReference type="EMBL" id="CAG8600425.1"/>
    </source>
</evidence>
<gene>
    <name evidence="6" type="ORF">PBRASI_LOCUS7610</name>
</gene>
<evidence type="ECO:0000256" key="4">
    <source>
        <dbReference type="SAM" id="MobiDB-lite"/>
    </source>
</evidence>
<dbReference type="EMBL" id="CAJVPI010001204">
    <property type="protein sequence ID" value="CAG8600425.1"/>
    <property type="molecule type" value="Genomic_DNA"/>
</dbReference>
<dbReference type="GO" id="GO:0006281">
    <property type="term" value="P:DNA repair"/>
    <property type="evidence" value="ECO:0007669"/>
    <property type="project" value="InterPro"/>
</dbReference>
<feature type="compositionally biased region" description="Basic and acidic residues" evidence="4">
    <location>
        <begin position="115"/>
        <end position="132"/>
    </location>
</feature>
<keyword evidence="2" id="KW-0227">DNA damage</keyword>
<reference evidence="6" key="1">
    <citation type="submission" date="2021-06" db="EMBL/GenBank/DDBJ databases">
        <authorList>
            <person name="Kallberg Y."/>
            <person name="Tangrot J."/>
            <person name="Rosling A."/>
        </authorList>
    </citation>
    <scope>NUCLEOTIDE SEQUENCE</scope>
    <source>
        <strain evidence="6">BR232B</strain>
    </source>
</reference>
<dbReference type="OrthoDB" id="5801062at2759"/>
<protein>
    <submittedName>
        <fullName evidence="6">7395_t:CDS:1</fullName>
    </submittedName>
</protein>
<organism evidence="6 7">
    <name type="scientific">Paraglomus brasilianum</name>
    <dbReference type="NCBI Taxonomy" id="144538"/>
    <lineage>
        <taxon>Eukaryota</taxon>
        <taxon>Fungi</taxon>
        <taxon>Fungi incertae sedis</taxon>
        <taxon>Mucoromycota</taxon>
        <taxon>Glomeromycotina</taxon>
        <taxon>Glomeromycetes</taxon>
        <taxon>Paraglomerales</taxon>
        <taxon>Paraglomeraceae</taxon>
        <taxon>Paraglomus</taxon>
    </lineage>
</organism>
<keyword evidence="3" id="KW-0539">Nucleus</keyword>